<evidence type="ECO:0008006" key="2">
    <source>
        <dbReference type="Google" id="ProtNLM"/>
    </source>
</evidence>
<dbReference type="InterPro" id="IPR046848">
    <property type="entry name" value="E_motif"/>
</dbReference>
<dbReference type="InParanoid" id="A0A2K1R697"/>
<dbReference type="EMBL" id="KZ623441">
    <property type="protein sequence ID" value="PNS22800.1"/>
    <property type="molecule type" value="Genomic_DNA"/>
</dbReference>
<reference evidence="1" key="2">
    <citation type="submission" date="2017-07" db="EMBL/GenBank/DDBJ databases">
        <title>WGS assembly of Populus trichocarpa.</title>
        <authorList>
            <person name="Tuskan G."/>
            <person name="Difazio S."/>
            <person name="Jansson S."/>
            <person name="Bohlmann J."/>
            <person name="Grigoriev I."/>
            <person name="Hellsten U."/>
            <person name="Putnam N."/>
            <person name="Ralph S."/>
            <person name="Rombauts S."/>
            <person name="Salamov A."/>
            <person name="Schein J."/>
            <person name="Sterck L."/>
            <person name="Aerts A."/>
            <person name="Bhalerao R."/>
            <person name="Bhalerao R."/>
            <person name="Blaudez D."/>
            <person name="Boerjan W."/>
            <person name="Brun A."/>
            <person name="Brunner A."/>
            <person name="Busov V."/>
            <person name="Campbell M."/>
            <person name="Carlson J."/>
            <person name="Chalot M."/>
            <person name="Chapman J."/>
            <person name="Chen G."/>
            <person name="Cooper D."/>
            <person name="Coutinho P."/>
            <person name="Couturier J."/>
            <person name="Covert S."/>
            <person name="Cronk Q."/>
            <person name="Cunningham R."/>
            <person name="Davis J."/>
            <person name="Degroeve S."/>
            <person name="Dejardin A."/>
            <person name="Depamphilis C."/>
            <person name="Detter J."/>
            <person name="Dirks B."/>
            <person name="Dubchak I."/>
            <person name="Duplessis S."/>
            <person name="Ehlting J."/>
            <person name="Ellis B."/>
            <person name="Gendler K."/>
            <person name="Goodstein D."/>
            <person name="Gribskov M."/>
            <person name="Grimwood J."/>
            <person name="Groover A."/>
            <person name="Gunter L."/>
            <person name="Hamberger B."/>
            <person name="Heinze B."/>
            <person name="Helariutta Y."/>
            <person name="Henrissat B."/>
            <person name="Holligan D."/>
            <person name="Holt R."/>
            <person name="Huang W."/>
            <person name="Islam-Faridi N."/>
            <person name="Jones S."/>
            <person name="Jones-Rhoades M."/>
            <person name="Jorgensen R."/>
            <person name="Joshi C."/>
            <person name="Kangasjarvi J."/>
            <person name="Karlsson J."/>
            <person name="Kelleher C."/>
            <person name="Kirkpatrick R."/>
            <person name="Kirst M."/>
            <person name="Kohler A."/>
            <person name="Kalluri U."/>
            <person name="Larimer F."/>
            <person name="Leebens-Mack J."/>
            <person name="Leple J."/>
            <person name="Locascio P."/>
            <person name="Lou Y."/>
            <person name="Lucas S."/>
            <person name="Martin F."/>
            <person name="Montanini B."/>
            <person name="Napoli C."/>
            <person name="Nelson D."/>
            <person name="Nelson C."/>
            <person name="Nieminen K."/>
            <person name="Nilsson O."/>
            <person name="Pereda V."/>
            <person name="Peter G."/>
            <person name="Philippe R."/>
            <person name="Pilate G."/>
            <person name="Poliakov A."/>
            <person name="Razumovskaya J."/>
            <person name="Richardson P."/>
            <person name="Rinaldi C."/>
            <person name="Ritland K."/>
            <person name="Rouze P."/>
            <person name="Ryaboy D."/>
            <person name="Schmutz J."/>
            <person name="Schrader J."/>
            <person name="Segerman B."/>
            <person name="Shin H."/>
            <person name="Siddiqui A."/>
            <person name="Sterky F."/>
            <person name="Terry A."/>
            <person name="Tsai C."/>
            <person name="Uberbacher E."/>
            <person name="Unneberg P."/>
            <person name="Vahala J."/>
            <person name="Wall K."/>
            <person name="Wessler S."/>
            <person name="Yang G."/>
            <person name="Yin T."/>
            <person name="Douglas C."/>
            <person name="Marra M."/>
            <person name="Sandberg G."/>
            <person name="Van De Peer Y."/>
            <person name="Rokhsar D."/>
        </authorList>
    </citation>
    <scope>NUCLEOTIDE SEQUENCE</scope>
    <source>
        <strain evidence="1">Nisqually-1</strain>
    </source>
</reference>
<dbReference type="Pfam" id="PF20431">
    <property type="entry name" value="E_motif"/>
    <property type="match status" value="1"/>
</dbReference>
<reference evidence="1" key="1">
    <citation type="journal article" date="2006" name="Science">
        <title>The genome of black cottonwood, Populus trichocarpa (Torr. &amp; Gray).</title>
        <authorList>
            <person name="Tuskan G.A."/>
            <person name="Difazio S."/>
            <person name="Jansson S."/>
            <person name="Bohlmann J."/>
            <person name="Grigoriev I."/>
            <person name="Hellsten U."/>
            <person name="Putnam N."/>
            <person name="Ralph S."/>
            <person name="Rombauts S."/>
            <person name="Salamov A."/>
            <person name="Schein J."/>
            <person name="Sterck L."/>
            <person name="Aerts A."/>
            <person name="Bhalerao R.R."/>
            <person name="Bhalerao R.P."/>
            <person name="Blaudez D."/>
            <person name="Boerjan W."/>
            <person name="Brun A."/>
            <person name="Brunner A."/>
            <person name="Busov V."/>
            <person name="Campbell M."/>
            <person name="Carlson J."/>
            <person name="Chalot M."/>
            <person name="Chapman J."/>
            <person name="Chen G.L."/>
            <person name="Cooper D."/>
            <person name="Coutinho P.M."/>
            <person name="Couturier J."/>
            <person name="Covert S."/>
            <person name="Cronk Q."/>
            <person name="Cunningham R."/>
            <person name="Davis J."/>
            <person name="Degroeve S."/>
            <person name="Dejardin A."/>
            <person name="Depamphilis C."/>
            <person name="Detter J."/>
            <person name="Dirks B."/>
            <person name="Dubchak I."/>
            <person name="Duplessis S."/>
            <person name="Ehlting J."/>
            <person name="Ellis B."/>
            <person name="Gendler K."/>
            <person name="Goodstein D."/>
            <person name="Gribskov M."/>
            <person name="Grimwood J."/>
            <person name="Groover A."/>
            <person name="Gunter L."/>
            <person name="Hamberger B."/>
            <person name="Heinze B."/>
            <person name="Helariutta Y."/>
            <person name="Henrissat B."/>
            <person name="Holligan D."/>
            <person name="Holt R."/>
            <person name="Huang W."/>
            <person name="Islam-Faridi N."/>
            <person name="Jones S."/>
            <person name="Jones-Rhoades M."/>
            <person name="Jorgensen R."/>
            <person name="Joshi C."/>
            <person name="Kangasjarvi J."/>
            <person name="Karlsson J."/>
            <person name="Kelleher C."/>
            <person name="Kirkpatrick R."/>
            <person name="Kirst M."/>
            <person name="Kohler A."/>
            <person name="Kalluri U."/>
            <person name="Larimer F."/>
            <person name="Leebens-Mack J."/>
            <person name="Leple J.C."/>
            <person name="Locascio P."/>
            <person name="Lou Y."/>
            <person name="Lucas S."/>
            <person name="Martin F."/>
            <person name="Montanini B."/>
            <person name="Napoli C."/>
            <person name="Nelson D.R."/>
            <person name="Nelson C."/>
            <person name="Nieminen K."/>
            <person name="Nilsson O."/>
            <person name="Pereda V."/>
            <person name="Peter G."/>
            <person name="Philippe R."/>
            <person name="Pilate G."/>
            <person name="Poliakov A."/>
            <person name="Razumovskaya J."/>
            <person name="Richardson P."/>
            <person name="Rinaldi C."/>
            <person name="Ritland K."/>
            <person name="Rouze P."/>
            <person name="Ryaboy D."/>
            <person name="Schmutz J."/>
            <person name="Schrader J."/>
            <person name="Segerman B."/>
            <person name="Shin H."/>
            <person name="Siddiqui A."/>
            <person name="Sterky F."/>
            <person name="Terry A."/>
            <person name="Tsai C.J."/>
            <person name="Uberbacher E."/>
            <person name="Unneberg P."/>
            <person name="Vahala J."/>
            <person name="Wall K."/>
            <person name="Wessler S."/>
            <person name="Yang G."/>
            <person name="Yin T."/>
            <person name="Douglas C."/>
            <person name="Marra M."/>
            <person name="Sandberg G."/>
            <person name="Van de Peer Y."/>
            <person name="Rokhsar D."/>
        </authorList>
    </citation>
    <scope>NUCLEOTIDE SEQUENCE [LARGE SCALE GENOMIC DNA]</scope>
    <source>
        <strain evidence="1">Nisqually-1</strain>
    </source>
</reference>
<accession>A0A2K1R697</accession>
<name>A0A2K1R697_POPTR</name>
<organism evidence="1">
    <name type="scientific">Populus trichocarpa</name>
    <name type="common">Western balsam poplar</name>
    <name type="synonym">Populus balsamifera subsp. trichocarpa</name>
    <dbReference type="NCBI Taxonomy" id="3694"/>
    <lineage>
        <taxon>Eukaryota</taxon>
        <taxon>Viridiplantae</taxon>
        <taxon>Streptophyta</taxon>
        <taxon>Embryophyta</taxon>
        <taxon>Tracheophyta</taxon>
        <taxon>Spermatophyta</taxon>
        <taxon>Magnoliopsida</taxon>
        <taxon>eudicotyledons</taxon>
        <taxon>Gunneridae</taxon>
        <taxon>Pentapetalae</taxon>
        <taxon>rosids</taxon>
        <taxon>fabids</taxon>
        <taxon>Malpighiales</taxon>
        <taxon>Salicaceae</taxon>
        <taxon>Saliceae</taxon>
        <taxon>Populus</taxon>
    </lineage>
</organism>
<proteinExistence type="predicted"/>
<sequence>MDGGNGLTDPTHGKKKCMMATQLFLEMELSNSGNYVISSKICANMRRWDDSAKMRVLMKQCGVSKTLLITLFEFSC</sequence>
<evidence type="ECO:0000313" key="1">
    <source>
        <dbReference type="EMBL" id="PNS22800.1"/>
    </source>
</evidence>
<gene>
    <name evidence="1" type="ORF">POPTR_T114200</name>
</gene>
<dbReference type="AlphaFoldDB" id="A0A2K1R697"/>
<protein>
    <recommendedName>
        <fullName evidence="2">Pentatricopeptide repeat-containing protein</fullName>
    </recommendedName>
</protein>